<organism evidence="1 2">
    <name type="scientific">Enterococcus phoeniculicola ATCC BAA-412</name>
    <dbReference type="NCBI Taxonomy" id="1158610"/>
    <lineage>
        <taxon>Bacteria</taxon>
        <taxon>Bacillati</taxon>
        <taxon>Bacillota</taxon>
        <taxon>Bacilli</taxon>
        <taxon>Lactobacillales</taxon>
        <taxon>Enterococcaceae</taxon>
        <taxon>Enterococcus</taxon>
    </lineage>
</organism>
<evidence type="ECO:0000313" key="2">
    <source>
        <dbReference type="Proteomes" id="UP000013785"/>
    </source>
</evidence>
<dbReference type="InterPro" id="IPR038226">
    <property type="entry name" value="LMG18311-like_sf"/>
</dbReference>
<dbReference type="EMBL" id="AJAT01000008">
    <property type="protein sequence ID" value="EOL47564.1"/>
    <property type="molecule type" value="Genomic_DNA"/>
</dbReference>
<accession>R3U141</accession>
<sequence length="106" mass="11993">MKLVNVTNSHSRLVMNQLENTDAEMVKVYSAGNTTVVYTSALMHDEILIVNKKRNLKSSEIEEIKSHFIKKLTADSYRLDEIKTVEMDGTIEISIPKVNQRNGVAI</sequence>
<dbReference type="Gene3D" id="3.40.1720.10">
    <property type="entry name" value="Streptococcus thermophilus LMG 18311 protein like"/>
    <property type="match status" value="1"/>
</dbReference>
<reference evidence="1 2" key="1">
    <citation type="submission" date="2013-02" db="EMBL/GenBank/DDBJ databases">
        <title>The Genome Sequence of Enterococcus phoeniculicola BAA-412.</title>
        <authorList>
            <consortium name="The Broad Institute Genome Sequencing Platform"/>
            <consortium name="The Broad Institute Genome Sequencing Center for Infectious Disease"/>
            <person name="Earl A.M."/>
            <person name="Gilmore M.S."/>
            <person name="Lebreton F."/>
            <person name="Walker B."/>
            <person name="Young S.K."/>
            <person name="Zeng Q."/>
            <person name="Gargeya S."/>
            <person name="Fitzgerald M."/>
            <person name="Haas B."/>
            <person name="Abouelleil A."/>
            <person name="Alvarado L."/>
            <person name="Arachchi H.M."/>
            <person name="Berlin A.M."/>
            <person name="Chapman S.B."/>
            <person name="Dewar J."/>
            <person name="Goldberg J."/>
            <person name="Griggs A."/>
            <person name="Gujja S."/>
            <person name="Hansen M."/>
            <person name="Howarth C."/>
            <person name="Imamovic A."/>
            <person name="Larimer J."/>
            <person name="McCowan C."/>
            <person name="Murphy C."/>
            <person name="Neiman D."/>
            <person name="Pearson M."/>
            <person name="Priest M."/>
            <person name="Roberts A."/>
            <person name="Saif S."/>
            <person name="Shea T."/>
            <person name="Sisk P."/>
            <person name="Sykes S."/>
            <person name="Wortman J."/>
            <person name="Nusbaum C."/>
            <person name="Birren B."/>
        </authorList>
    </citation>
    <scope>NUCLEOTIDE SEQUENCE [LARGE SCALE GENOMIC DNA]</scope>
    <source>
        <strain evidence="1 2">ATCC BAA-412</strain>
    </source>
</reference>
<comment type="caution">
    <text evidence="1">The sequence shown here is derived from an EMBL/GenBank/DDBJ whole genome shotgun (WGS) entry which is preliminary data.</text>
</comment>
<dbReference type="PATRIC" id="fig|1158610.3.peg.540"/>
<keyword evidence="2" id="KW-1185">Reference proteome</keyword>
<dbReference type="InterPro" id="IPR014959">
    <property type="entry name" value="DUF1827"/>
</dbReference>
<protein>
    <recommendedName>
        <fullName evidence="3">DUF1827 family protein</fullName>
    </recommendedName>
</protein>
<proteinExistence type="predicted"/>
<dbReference type="AlphaFoldDB" id="R3U141"/>
<dbReference type="Pfam" id="PF08860">
    <property type="entry name" value="DUF1827"/>
    <property type="match status" value="1"/>
</dbReference>
<name>R3U141_9ENTE</name>
<dbReference type="HOGENOM" id="CLU_163965_0_0_9"/>
<dbReference type="eggNOG" id="ENOG50335YI">
    <property type="taxonomic scope" value="Bacteria"/>
</dbReference>
<dbReference type="STRING" id="154621.RV11_GL000366"/>
<evidence type="ECO:0008006" key="3">
    <source>
        <dbReference type="Google" id="ProtNLM"/>
    </source>
</evidence>
<dbReference type="RefSeq" id="WP_010767240.1">
    <property type="nucleotide sequence ID" value="NZ_ASWE01000004.1"/>
</dbReference>
<evidence type="ECO:0000313" key="1">
    <source>
        <dbReference type="EMBL" id="EOL47564.1"/>
    </source>
</evidence>
<dbReference type="OrthoDB" id="2308827at2"/>
<dbReference type="Proteomes" id="UP000013785">
    <property type="component" value="Unassembled WGS sequence"/>
</dbReference>
<gene>
    <name evidence="1" type="ORF">UC3_00567</name>
</gene>